<evidence type="ECO:0000256" key="2">
    <source>
        <dbReference type="SAM" id="MobiDB-lite"/>
    </source>
</evidence>
<proteinExistence type="predicted"/>
<dbReference type="EMBL" id="JANPWB010000016">
    <property type="protein sequence ID" value="KAJ1081172.1"/>
    <property type="molecule type" value="Genomic_DNA"/>
</dbReference>
<dbReference type="AlphaFoldDB" id="A0AAV7KR97"/>
<gene>
    <name evidence="3" type="ORF">NDU88_001355</name>
</gene>
<evidence type="ECO:0000313" key="3">
    <source>
        <dbReference type="EMBL" id="KAJ1081172.1"/>
    </source>
</evidence>
<evidence type="ECO:0000256" key="1">
    <source>
        <dbReference type="SAM" id="Coils"/>
    </source>
</evidence>
<reference evidence="3" key="1">
    <citation type="journal article" date="2022" name="bioRxiv">
        <title>Sequencing and chromosome-scale assembly of the giantPleurodeles waltlgenome.</title>
        <authorList>
            <person name="Brown T."/>
            <person name="Elewa A."/>
            <person name="Iarovenko S."/>
            <person name="Subramanian E."/>
            <person name="Araus A.J."/>
            <person name="Petzold A."/>
            <person name="Susuki M."/>
            <person name="Suzuki K.-i.T."/>
            <person name="Hayashi T."/>
            <person name="Toyoda A."/>
            <person name="Oliveira C."/>
            <person name="Osipova E."/>
            <person name="Leigh N.D."/>
            <person name="Simon A."/>
            <person name="Yun M.H."/>
        </authorList>
    </citation>
    <scope>NUCLEOTIDE SEQUENCE</scope>
    <source>
        <strain evidence="3">20211129_DDA</strain>
        <tissue evidence="3">Liver</tissue>
    </source>
</reference>
<keyword evidence="1" id="KW-0175">Coiled coil</keyword>
<feature type="region of interest" description="Disordered" evidence="2">
    <location>
        <begin position="1"/>
        <end position="39"/>
    </location>
</feature>
<evidence type="ECO:0000313" key="4">
    <source>
        <dbReference type="Proteomes" id="UP001066276"/>
    </source>
</evidence>
<protein>
    <submittedName>
        <fullName evidence="3">Uncharacterized protein</fullName>
    </submittedName>
</protein>
<keyword evidence="4" id="KW-1185">Reference proteome</keyword>
<comment type="caution">
    <text evidence="3">The sequence shown here is derived from an EMBL/GenBank/DDBJ whole genome shotgun (WGS) entry which is preliminary data.</text>
</comment>
<organism evidence="3 4">
    <name type="scientific">Pleurodeles waltl</name>
    <name type="common">Iberian ribbed newt</name>
    <dbReference type="NCBI Taxonomy" id="8319"/>
    <lineage>
        <taxon>Eukaryota</taxon>
        <taxon>Metazoa</taxon>
        <taxon>Chordata</taxon>
        <taxon>Craniata</taxon>
        <taxon>Vertebrata</taxon>
        <taxon>Euteleostomi</taxon>
        <taxon>Amphibia</taxon>
        <taxon>Batrachia</taxon>
        <taxon>Caudata</taxon>
        <taxon>Salamandroidea</taxon>
        <taxon>Salamandridae</taxon>
        <taxon>Pleurodelinae</taxon>
        <taxon>Pleurodeles</taxon>
    </lineage>
</organism>
<sequence length="170" mass="19453">MGRNKTKTSRMEEYEQLCSPPSEHSPSSTPPEYIPPTRVEKSGDKLDLILCEIRDSREIMERKLGAITTDHNLLKNDQHKLVDRFKSVEHTLATLALAQADHDSMLKQMRKLVELLQDRAEDAEEKKLKKKRTERGHKSTGYPGLDLELWSVVLSHQGGDQDVDLMFNSD</sequence>
<accession>A0AAV7KR97</accession>
<feature type="coiled-coil region" evidence="1">
    <location>
        <begin position="106"/>
        <end position="133"/>
    </location>
</feature>
<name>A0AAV7KR97_PLEWA</name>
<dbReference type="Proteomes" id="UP001066276">
    <property type="component" value="Chromosome 12"/>
</dbReference>